<dbReference type="InterPro" id="IPR036249">
    <property type="entry name" value="Thioredoxin-like_sf"/>
</dbReference>
<gene>
    <name evidence="1" type="ORF">PBV87_22230</name>
</gene>
<dbReference type="Gene3D" id="3.40.30.10">
    <property type="entry name" value="Glutaredoxin"/>
    <property type="match status" value="1"/>
</dbReference>
<dbReference type="RefSeq" id="WP_053982685.1">
    <property type="nucleotide sequence ID" value="NZ_JAQIFT010000074.1"/>
</dbReference>
<dbReference type="CDD" id="cd02980">
    <property type="entry name" value="TRX_Fd_family"/>
    <property type="match status" value="1"/>
</dbReference>
<dbReference type="EMBL" id="JAQIFT010000074">
    <property type="protein sequence ID" value="MDA3734195.1"/>
    <property type="molecule type" value="Genomic_DNA"/>
</dbReference>
<evidence type="ECO:0000313" key="2">
    <source>
        <dbReference type="Proteomes" id="UP001169242"/>
    </source>
</evidence>
<sequence length="81" mass="9006">MKTISICIGSACHVKGSYEVIEVLKKLIVEQSLQSELEITAAFCLKNCVDAVSVKRWDGKVLSVSRENVSQIFQDEIVAYL</sequence>
<accession>A0AA42J3H0</accession>
<name>A0AA42J3H0_9FIRM</name>
<proteinExistence type="predicted"/>
<evidence type="ECO:0000313" key="1">
    <source>
        <dbReference type="EMBL" id="MDA3734195.1"/>
    </source>
</evidence>
<dbReference type="AlphaFoldDB" id="A0AA42J3H0"/>
<dbReference type="Proteomes" id="UP001169242">
    <property type="component" value="Unassembled WGS sequence"/>
</dbReference>
<dbReference type="SUPFAM" id="SSF52833">
    <property type="entry name" value="Thioredoxin-like"/>
    <property type="match status" value="1"/>
</dbReference>
<protein>
    <submittedName>
        <fullName evidence="1">(2Fe-2S) ferredoxin domain-containing protein</fullName>
    </submittedName>
</protein>
<reference evidence="1" key="1">
    <citation type="journal article" date="2023" name="Int. J. Syst. Evol. Microbiol.">
        <title>&lt;i&gt;Holtiella tumoricola&lt;/i&gt; gen. nov. sp. nov., isolated from a human clinical sample.</title>
        <authorList>
            <person name="Allen-Vercoe E."/>
            <person name="Daigneault M.C."/>
            <person name="Vancuren S.J."/>
            <person name="Cochrane K."/>
            <person name="O'Neal L.L."/>
            <person name="Sankaranarayanan K."/>
            <person name="Lawson P.A."/>
        </authorList>
    </citation>
    <scope>NUCLEOTIDE SEQUENCE</scope>
    <source>
        <strain evidence="1">CC70A</strain>
    </source>
</reference>
<keyword evidence="2" id="KW-1185">Reference proteome</keyword>
<comment type="caution">
    <text evidence="1">The sequence shown here is derived from an EMBL/GenBank/DDBJ whole genome shotgun (WGS) entry which is preliminary data.</text>
</comment>
<organism evidence="1 2">
    <name type="scientific">Holtiella tumoricola</name>
    <dbReference type="NCBI Taxonomy" id="3018743"/>
    <lineage>
        <taxon>Bacteria</taxon>
        <taxon>Bacillati</taxon>
        <taxon>Bacillota</taxon>
        <taxon>Clostridia</taxon>
        <taxon>Lachnospirales</taxon>
        <taxon>Cellulosilyticaceae</taxon>
        <taxon>Holtiella</taxon>
    </lineage>
</organism>